<feature type="region of interest" description="Disordered" evidence="1">
    <location>
        <begin position="349"/>
        <end position="451"/>
    </location>
</feature>
<protein>
    <submittedName>
        <fullName evidence="2">Uncharacterized protein</fullName>
    </submittedName>
</protein>
<dbReference type="AlphaFoldDB" id="A0A420YFQ8"/>
<evidence type="ECO:0000313" key="3">
    <source>
        <dbReference type="Proteomes" id="UP000275385"/>
    </source>
</evidence>
<feature type="region of interest" description="Disordered" evidence="1">
    <location>
        <begin position="294"/>
        <end position="314"/>
    </location>
</feature>
<gene>
    <name evidence="2" type="ORF">DL546_005128</name>
</gene>
<feature type="region of interest" description="Disordered" evidence="1">
    <location>
        <begin position="617"/>
        <end position="640"/>
    </location>
</feature>
<comment type="caution">
    <text evidence="2">The sequence shown here is derived from an EMBL/GenBank/DDBJ whole genome shotgun (WGS) entry which is preliminary data.</text>
</comment>
<feature type="compositionally biased region" description="Basic and acidic residues" evidence="1">
    <location>
        <begin position="1058"/>
        <end position="1075"/>
    </location>
</feature>
<evidence type="ECO:0000256" key="1">
    <source>
        <dbReference type="SAM" id="MobiDB-lite"/>
    </source>
</evidence>
<feature type="compositionally biased region" description="Acidic residues" evidence="1">
    <location>
        <begin position="298"/>
        <end position="312"/>
    </location>
</feature>
<feature type="compositionally biased region" description="Acidic residues" evidence="1">
    <location>
        <begin position="1076"/>
        <end position="1104"/>
    </location>
</feature>
<accession>A0A420YFQ8</accession>
<dbReference type="EMBL" id="QVQW01000012">
    <property type="protein sequence ID" value="RKU46762.1"/>
    <property type="molecule type" value="Genomic_DNA"/>
</dbReference>
<organism evidence="2 3">
    <name type="scientific">Coniochaeta pulveracea</name>
    <dbReference type="NCBI Taxonomy" id="177199"/>
    <lineage>
        <taxon>Eukaryota</taxon>
        <taxon>Fungi</taxon>
        <taxon>Dikarya</taxon>
        <taxon>Ascomycota</taxon>
        <taxon>Pezizomycotina</taxon>
        <taxon>Sordariomycetes</taxon>
        <taxon>Sordariomycetidae</taxon>
        <taxon>Coniochaetales</taxon>
        <taxon>Coniochaetaceae</taxon>
        <taxon>Coniochaeta</taxon>
    </lineage>
</organism>
<feature type="compositionally biased region" description="Basic and acidic residues" evidence="1">
    <location>
        <begin position="1123"/>
        <end position="1153"/>
    </location>
</feature>
<feature type="region of interest" description="Disordered" evidence="1">
    <location>
        <begin position="653"/>
        <end position="719"/>
    </location>
</feature>
<feature type="region of interest" description="Disordered" evidence="1">
    <location>
        <begin position="1053"/>
        <end position="1162"/>
    </location>
</feature>
<sequence length="1162" mass="129277">MSLGQETAVDATDDATRKRLPLTGNHRHERHIPGSSSEINLAEIRVWHNSLYGDFKRPKRVTRCKHDPFAWPRDWRKPKILARPEGWTSWKDYYTRRGLLNHKDWPQGQGIEAVESEKKASSAGNGIGSGSLADQVPEKSKEDERHSAFSRLFQLTFPDGYATIPNHGKDLLCGIHALTDSLRSQLPDEHITLKNKWKIPTHSGTIAGLPREAIFDDINRAFLPERSFKPNEPCGGFVWKSKETVGLVVANMLTERSFYHLTLLTSGLKRWGRNRGLNLALGCVYADGSCRVETGEDRTEDDDTQQDAPDDAEAARARTLPEVTIWIQSDCEIQTGLPKGRRAGHYEGIRAKEPGDALGQAIGGSSAGQKRMSEYGVYVGGDSDRRPLKKHKTTPLEAGGSRTPSPDALIPLGNSDSLGLPTARKRKREGDQEVGGHGSQSVTNKRPQKASDADITPVIAQAMFNSQFMSGYRIIPNRGQGLKCGIEALTDSLKAQLPEEAVSITERGTGDDHIGYIKELDRNLLFQDIEWAMDADDTEVFDWTEDEREELRIHGLENDKEDFNVSALAAGLRRWGRKRIERDLCLGYVLANGTCVPVHYQGGADTIIWIRSTSKTGQSASDNQRFGTQTVMGTLKQPLTYDHYEGIQPYEPMDEEEAEEEEEEEEEQEEEQEDAEHSDDSLFEGDSVASSPRSGPTVEDNHENHADSGNGPQQIHMSGAPRQAQLTLPPIPGAKHGASAPAIPGLFLLQQASSQSTGSKPTTSSNLMTQIQRGEIIFNLTATTRPTGNVADVTSQTDLAHGVNIIPSWNPIDLNVPSAFKDHYTRLLHRISTRLNPLYPPLSTPVLEEAAILFPNARVLQSVADAWLKLPNIQARHRQLTTMSDKTIDAIRVEIKNNMERVQNVAEELASRLALPPPATPTTPTSAAPTDLGTHKEWLRKADSTILQERHHVLIQIVKTKTTELELRQKIRTQALTKETDGPETCLGFDTFKEAREAVMAMNGIVDRLDDLNYAALKCEVVDEAETGVQPERDDEQMSMDSIEWNSLVQSQLNVEGTEEHEAWEVEESPKRAGREEEEDGEQDGVADDSLFGDDSDKEQEEQLDEQHESESDEKAAIAAQEAKQEDEAERRKEELRKVSLNELEREVAREEGLTDELGEWS</sequence>
<reference evidence="2 3" key="1">
    <citation type="submission" date="2018-08" db="EMBL/GenBank/DDBJ databases">
        <title>Draft genome of the lignicolous fungus Coniochaeta pulveracea.</title>
        <authorList>
            <person name="Borstlap C.J."/>
            <person name="De Witt R.N."/>
            <person name="Botha A."/>
            <person name="Volschenk H."/>
        </authorList>
    </citation>
    <scope>NUCLEOTIDE SEQUENCE [LARGE SCALE GENOMIC DNA]</scope>
    <source>
        <strain evidence="2 3">CAB683</strain>
    </source>
</reference>
<feature type="region of interest" description="Disordered" evidence="1">
    <location>
        <begin position="1"/>
        <end position="34"/>
    </location>
</feature>
<proteinExistence type="predicted"/>
<feature type="compositionally biased region" description="Basic and acidic residues" evidence="1">
    <location>
        <begin position="1105"/>
        <end position="1116"/>
    </location>
</feature>
<feature type="region of interest" description="Disordered" evidence="1">
    <location>
        <begin position="115"/>
        <end position="143"/>
    </location>
</feature>
<dbReference type="Proteomes" id="UP000275385">
    <property type="component" value="Unassembled WGS sequence"/>
</dbReference>
<feature type="compositionally biased region" description="Acidic residues" evidence="1">
    <location>
        <begin position="653"/>
        <end position="683"/>
    </location>
</feature>
<keyword evidence="3" id="KW-1185">Reference proteome</keyword>
<evidence type="ECO:0000313" key="2">
    <source>
        <dbReference type="EMBL" id="RKU46762.1"/>
    </source>
</evidence>
<feature type="compositionally biased region" description="Polar residues" evidence="1">
    <location>
        <begin position="617"/>
        <end position="632"/>
    </location>
</feature>
<name>A0A420YFQ8_9PEZI</name>